<evidence type="ECO:0000313" key="1">
    <source>
        <dbReference type="EMBL" id="KAK7339688.1"/>
    </source>
</evidence>
<dbReference type="AlphaFoldDB" id="A0AAN9LT22"/>
<protein>
    <submittedName>
        <fullName evidence="1">Uncharacterized protein</fullName>
    </submittedName>
</protein>
<accession>A0AAN9LT22</accession>
<dbReference type="EMBL" id="JAYMYQ010000004">
    <property type="protein sequence ID" value="KAK7339688.1"/>
    <property type="molecule type" value="Genomic_DNA"/>
</dbReference>
<sequence>MTTVLLLPKNGLEENVEAMLDEIEFDAMEEPPSRIDVEAFYFDGSFDQDVSLGHVEINFLKHTSPELADMS</sequence>
<dbReference type="PANTHER" id="PTHR46296">
    <property type="entry name" value="BNAA05G37250D PROTEIN"/>
    <property type="match status" value="1"/>
</dbReference>
<proteinExistence type="predicted"/>
<keyword evidence="2" id="KW-1185">Reference proteome</keyword>
<name>A0AAN9LT22_CANGL</name>
<dbReference type="InterPro" id="IPR044511">
    <property type="entry name" value="At1g03370/At5g50170-like"/>
</dbReference>
<gene>
    <name evidence="1" type="ORF">VNO77_20369</name>
</gene>
<dbReference type="Proteomes" id="UP001367508">
    <property type="component" value="Unassembled WGS sequence"/>
</dbReference>
<organism evidence="1 2">
    <name type="scientific">Canavalia gladiata</name>
    <name type="common">Sword bean</name>
    <name type="synonym">Dolichos gladiatus</name>
    <dbReference type="NCBI Taxonomy" id="3824"/>
    <lineage>
        <taxon>Eukaryota</taxon>
        <taxon>Viridiplantae</taxon>
        <taxon>Streptophyta</taxon>
        <taxon>Embryophyta</taxon>
        <taxon>Tracheophyta</taxon>
        <taxon>Spermatophyta</taxon>
        <taxon>Magnoliopsida</taxon>
        <taxon>eudicotyledons</taxon>
        <taxon>Gunneridae</taxon>
        <taxon>Pentapetalae</taxon>
        <taxon>rosids</taxon>
        <taxon>fabids</taxon>
        <taxon>Fabales</taxon>
        <taxon>Fabaceae</taxon>
        <taxon>Papilionoideae</taxon>
        <taxon>50 kb inversion clade</taxon>
        <taxon>NPAAA clade</taxon>
        <taxon>indigoferoid/millettioid clade</taxon>
        <taxon>Phaseoleae</taxon>
        <taxon>Canavalia</taxon>
    </lineage>
</organism>
<evidence type="ECO:0000313" key="2">
    <source>
        <dbReference type="Proteomes" id="UP001367508"/>
    </source>
</evidence>
<dbReference type="PANTHER" id="PTHR46296:SF7">
    <property type="entry name" value="C2 DOMAIN-CONTAINING PROTEIN"/>
    <property type="match status" value="1"/>
</dbReference>
<reference evidence="1 2" key="1">
    <citation type="submission" date="2024-01" db="EMBL/GenBank/DDBJ databases">
        <title>The genomes of 5 underutilized Papilionoideae crops provide insights into root nodulation and disease resistanc.</title>
        <authorList>
            <person name="Jiang F."/>
        </authorList>
    </citation>
    <scope>NUCLEOTIDE SEQUENCE [LARGE SCALE GENOMIC DNA]</scope>
    <source>
        <strain evidence="1">LVBAO_FW01</strain>
        <tissue evidence="1">Leaves</tissue>
    </source>
</reference>
<comment type="caution">
    <text evidence="1">The sequence shown here is derived from an EMBL/GenBank/DDBJ whole genome shotgun (WGS) entry which is preliminary data.</text>
</comment>